<evidence type="ECO:0000259" key="5">
    <source>
        <dbReference type="PROSITE" id="PS51462"/>
    </source>
</evidence>
<name>A0ABV5MC73_9ACTN</name>
<dbReference type="RefSeq" id="WP_223092173.1">
    <property type="nucleotide sequence ID" value="NZ_CP061913.1"/>
</dbReference>
<comment type="similarity">
    <text evidence="2 4">Belongs to the Nudix hydrolase family.</text>
</comment>
<keyword evidence="7" id="KW-1185">Reference proteome</keyword>
<dbReference type="SUPFAM" id="SSF55811">
    <property type="entry name" value="Nudix"/>
    <property type="match status" value="1"/>
</dbReference>
<dbReference type="Proteomes" id="UP001589608">
    <property type="component" value="Unassembled WGS sequence"/>
</dbReference>
<dbReference type="PROSITE" id="PS00893">
    <property type="entry name" value="NUDIX_BOX"/>
    <property type="match status" value="1"/>
</dbReference>
<dbReference type="InterPro" id="IPR020084">
    <property type="entry name" value="NUDIX_hydrolase_CS"/>
</dbReference>
<dbReference type="PANTHER" id="PTHR43046:SF16">
    <property type="entry name" value="ADP-RIBOSE PYROPHOSPHATASE YJHB-RELATED"/>
    <property type="match status" value="1"/>
</dbReference>
<feature type="domain" description="Nudix hydrolase" evidence="5">
    <location>
        <begin position="19"/>
        <end position="149"/>
    </location>
</feature>
<evidence type="ECO:0000256" key="2">
    <source>
        <dbReference type="ARBA" id="ARBA00005582"/>
    </source>
</evidence>
<dbReference type="PROSITE" id="PS51462">
    <property type="entry name" value="NUDIX"/>
    <property type="match status" value="1"/>
</dbReference>
<evidence type="ECO:0000256" key="4">
    <source>
        <dbReference type="RuleBase" id="RU003476"/>
    </source>
</evidence>
<evidence type="ECO:0000313" key="7">
    <source>
        <dbReference type="Proteomes" id="UP001589608"/>
    </source>
</evidence>
<dbReference type="InterPro" id="IPR000086">
    <property type="entry name" value="NUDIX_hydrolase_dom"/>
</dbReference>
<gene>
    <name evidence="6" type="ORF">ACFFTR_25470</name>
</gene>
<reference evidence="6 7" key="1">
    <citation type="submission" date="2024-09" db="EMBL/GenBank/DDBJ databases">
        <authorList>
            <person name="Sun Q."/>
            <person name="Mori K."/>
        </authorList>
    </citation>
    <scope>NUCLEOTIDE SEQUENCE [LARGE SCALE GENOMIC DNA]</scope>
    <source>
        <strain evidence="6 7">JCM 3307</strain>
    </source>
</reference>
<dbReference type="InterPro" id="IPR015797">
    <property type="entry name" value="NUDIX_hydrolase-like_dom_sf"/>
</dbReference>
<dbReference type="PRINTS" id="PR00502">
    <property type="entry name" value="NUDIXFAMILY"/>
</dbReference>
<comment type="caution">
    <text evidence="6">The sequence shown here is derived from an EMBL/GenBank/DDBJ whole genome shotgun (WGS) entry which is preliminary data.</text>
</comment>
<evidence type="ECO:0000256" key="3">
    <source>
        <dbReference type="ARBA" id="ARBA00022801"/>
    </source>
</evidence>
<dbReference type="InterPro" id="IPR020476">
    <property type="entry name" value="Nudix_hydrolase"/>
</dbReference>
<dbReference type="Gene3D" id="3.90.79.10">
    <property type="entry name" value="Nucleoside Triphosphate Pyrophosphohydrolase"/>
    <property type="match status" value="1"/>
</dbReference>
<evidence type="ECO:0000256" key="1">
    <source>
        <dbReference type="ARBA" id="ARBA00001946"/>
    </source>
</evidence>
<comment type="cofactor">
    <cofactor evidence="1">
        <name>Mg(2+)</name>
        <dbReference type="ChEBI" id="CHEBI:18420"/>
    </cofactor>
</comment>
<protein>
    <submittedName>
        <fullName evidence="6">NUDIX domain-containing protein</fullName>
    </submittedName>
</protein>
<dbReference type="CDD" id="cd18879">
    <property type="entry name" value="NUDIX_Hydrolase"/>
    <property type="match status" value="1"/>
</dbReference>
<dbReference type="EMBL" id="JBHMCA010000047">
    <property type="protein sequence ID" value="MFB9446449.1"/>
    <property type="molecule type" value="Genomic_DNA"/>
</dbReference>
<organism evidence="6 7">
    <name type="scientific">Dactylosporangium vinaceum</name>
    <dbReference type="NCBI Taxonomy" id="53362"/>
    <lineage>
        <taxon>Bacteria</taxon>
        <taxon>Bacillati</taxon>
        <taxon>Actinomycetota</taxon>
        <taxon>Actinomycetes</taxon>
        <taxon>Micromonosporales</taxon>
        <taxon>Micromonosporaceae</taxon>
        <taxon>Dactylosporangium</taxon>
    </lineage>
</organism>
<dbReference type="PANTHER" id="PTHR43046">
    <property type="entry name" value="GDP-MANNOSE MANNOSYL HYDROLASE"/>
    <property type="match status" value="1"/>
</dbReference>
<accession>A0ABV5MC73</accession>
<evidence type="ECO:0000313" key="6">
    <source>
        <dbReference type="EMBL" id="MFB9446449.1"/>
    </source>
</evidence>
<keyword evidence="3 4" id="KW-0378">Hydrolase</keyword>
<proteinExistence type="inferred from homology"/>
<sequence length="169" mass="18726">MAMSEYLTNLRRHVGHDLVLLPAVSGVIFNAVGELLLGRRADTGGWSLPAGMVDPGEQPADALVREVREEAGIEIAVEHLVGVAMHSVTYPNEDRCDYLSVWFRCRHLAGEAVVNDEESLDMRWFAVDALPDMEDFARLRIDRTLRNTPAAWFTQPGASHPALTGRHPV</sequence>
<dbReference type="Pfam" id="PF00293">
    <property type="entry name" value="NUDIX"/>
    <property type="match status" value="1"/>
</dbReference>